<dbReference type="OrthoDB" id="1870641at2759"/>
<dbReference type="AlphaFoldDB" id="A0A803LBS6"/>
<evidence type="ECO:0000256" key="2">
    <source>
        <dbReference type="SAM" id="Phobius"/>
    </source>
</evidence>
<reference evidence="3" key="1">
    <citation type="journal article" date="2017" name="Nature">
        <title>The genome of Chenopodium quinoa.</title>
        <authorList>
            <person name="Jarvis D.E."/>
            <person name="Ho Y.S."/>
            <person name="Lightfoot D.J."/>
            <person name="Schmoeckel S.M."/>
            <person name="Li B."/>
            <person name="Borm T.J.A."/>
            <person name="Ohyanagi H."/>
            <person name="Mineta K."/>
            <person name="Michell C.T."/>
            <person name="Saber N."/>
            <person name="Kharbatia N.M."/>
            <person name="Rupper R.R."/>
            <person name="Sharp A.R."/>
            <person name="Dally N."/>
            <person name="Boughton B.A."/>
            <person name="Woo Y.H."/>
            <person name="Gao G."/>
            <person name="Schijlen E.G.W.M."/>
            <person name="Guo X."/>
            <person name="Momin A.A."/>
            <person name="Negrao S."/>
            <person name="Al-Babili S."/>
            <person name="Gehring C."/>
            <person name="Roessner U."/>
            <person name="Jung C."/>
            <person name="Murphy K."/>
            <person name="Arold S.T."/>
            <person name="Gojobori T."/>
            <person name="van der Linden C.G."/>
            <person name="van Loo E.N."/>
            <person name="Jellen E.N."/>
            <person name="Maughan P.J."/>
            <person name="Tester M."/>
        </authorList>
    </citation>
    <scope>NUCLEOTIDE SEQUENCE [LARGE SCALE GENOMIC DNA]</scope>
    <source>
        <strain evidence="3">cv. PI 614886</strain>
    </source>
</reference>
<reference evidence="3" key="2">
    <citation type="submission" date="2021-03" db="UniProtKB">
        <authorList>
            <consortium name="EnsemblPlants"/>
        </authorList>
    </citation>
    <scope>IDENTIFICATION</scope>
</reference>
<dbReference type="RefSeq" id="XP_021739204.1">
    <property type="nucleotide sequence ID" value="XM_021883512.1"/>
</dbReference>
<evidence type="ECO:0000256" key="1">
    <source>
        <dbReference type="SAM" id="MobiDB-lite"/>
    </source>
</evidence>
<name>A0A803LBS6_CHEQI</name>
<dbReference type="Proteomes" id="UP000596660">
    <property type="component" value="Unplaced"/>
</dbReference>
<sequence>MDLIGDALRQAFMPKHEYQNLRDEDKAWLKLQRPICVSIVCIISLAIVVSTAISLKIVFPGDSGNRPFCFDLRLQPLPINATTSGDSDPLPGAFYLTDQETVDYYYMVLFLPSSILFLASVLYIVAGFMVAYSAPQRHWCLKVVENNYCASRRGGVRCLAILNMVFAILFGLLALFLGSSLLTLGSSCSVPLFWCYEVASWGLVILFGATAIFLRRKAATILDEGNFSGRNLGLEMLEANPWEVTPDIERRVNEGFKTWMGSSLLSSDEEEESEEHEGMPRTSISQSRQRLLT</sequence>
<keyword evidence="2" id="KW-0812">Transmembrane</keyword>
<feature type="transmembrane region" description="Helical" evidence="2">
    <location>
        <begin position="191"/>
        <end position="214"/>
    </location>
</feature>
<accession>A0A803LBS6</accession>
<dbReference type="Gramene" id="AUR62009315-RA">
    <property type="protein sequence ID" value="AUR62009315-RA:cds"/>
    <property type="gene ID" value="AUR62009315"/>
</dbReference>
<feature type="region of interest" description="Disordered" evidence="1">
    <location>
        <begin position="265"/>
        <end position="293"/>
    </location>
</feature>
<protein>
    <recommendedName>
        <fullName evidence="5">Transmembrane protein</fullName>
    </recommendedName>
</protein>
<feature type="transmembrane region" description="Helical" evidence="2">
    <location>
        <begin position="35"/>
        <end position="59"/>
    </location>
</feature>
<dbReference type="GeneID" id="110705611"/>
<keyword evidence="4" id="KW-1185">Reference proteome</keyword>
<dbReference type="OMA" id="FMPRRAY"/>
<evidence type="ECO:0008006" key="5">
    <source>
        <dbReference type="Google" id="ProtNLM"/>
    </source>
</evidence>
<feature type="transmembrane region" description="Helical" evidence="2">
    <location>
        <begin position="161"/>
        <end position="185"/>
    </location>
</feature>
<dbReference type="EnsemblPlants" id="AUR62009315-RA">
    <property type="protein sequence ID" value="AUR62009315-RA:cds"/>
    <property type="gene ID" value="AUR62009315"/>
</dbReference>
<feature type="compositionally biased region" description="Polar residues" evidence="1">
    <location>
        <begin position="282"/>
        <end position="293"/>
    </location>
</feature>
<keyword evidence="2" id="KW-1133">Transmembrane helix</keyword>
<gene>
    <name evidence="3" type="primary">LOC110705611</name>
</gene>
<organism evidence="3 4">
    <name type="scientific">Chenopodium quinoa</name>
    <name type="common">Quinoa</name>
    <dbReference type="NCBI Taxonomy" id="63459"/>
    <lineage>
        <taxon>Eukaryota</taxon>
        <taxon>Viridiplantae</taxon>
        <taxon>Streptophyta</taxon>
        <taxon>Embryophyta</taxon>
        <taxon>Tracheophyta</taxon>
        <taxon>Spermatophyta</taxon>
        <taxon>Magnoliopsida</taxon>
        <taxon>eudicotyledons</taxon>
        <taxon>Gunneridae</taxon>
        <taxon>Pentapetalae</taxon>
        <taxon>Caryophyllales</taxon>
        <taxon>Chenopodiaceae</taxon>
        <taxon>Chenopodioideae</taxon>
        <taxon>Atripliceae</taxon>
        <taxon>Chenopodium</taxon>
    </lineage>
</organism>
<feature type="transmembrane region" description="Helical" evidence="2">
    <location>
        <begin position="104"/>
        <end position="132"/>
    </location>
</feature>
<keyword evidence="2" id="KW-0472">Membrane</keyword>
<dbReference type="PANTHER" id="PTHR36060:SF1">
    <property type="entry name" value="OS02G0272400 PROTEIN"/>
    <property type="match status" value="1"/>
</dbReference>
<evidence type="ECO:0000313" key="3">
    <source>
        <dbReference type="EnsemblPlants" id="AUR62009315-RA:cds"/>
    </source>
</evidence>
<dbReference type="PANTHER" id="PTHR36060">
    <property type="entry name" value="OS02G0272400 PROTEIN"/>
    <property type="match status" value="1"/>
</dbReference>
<dbReference type="KEGG" id="cqi:110705611"/>
<evidence type="ECO:0000313" key="4">
    <source>
        <dbReference type="Proteomes" id="UP000596660"/>
    </source>
</evidence>
<proteinExistence type="predicted"/>